<name>A0A4P6F6K6_9MICO</name>
<keyword evidence="3" id="KW-1185">Reference proteome</keyword>
<dbReference type="RefSeq" id="WP_129189431.1">
    <property type="nucleotide sequence ID" value="NZ_CP035493.1"/>
</dbReference>
<dbReference type="EMBL" id="CP035493">
    <property type="protein sequence ID" value="QAY71075.1"/>
    <property type="molecule type" value="Genomic_DNA"/>
</dbReference>
<accession>A0A4P6F6K6</accession>
<evidence type="ECO:0000313" key="2">
    <source>
        <dbReference type="EMBL" id="QAY71075.1"/>
    </source>
</evidence>
<dbReference type="GO" id="GO:0004180">
    <property type="term" value="F:carboxypeptidase activity"/>
    <property type="evidence" value="ECO:0007669"/>
    <property type="project" value="UniProtKB-KW"/>
</dbReference>
<proteinExistence type="predicted"/>
<evidence type="ECO:0000313" key="3">
    <source>
        <dbReference type="Proteomes" id="UP000292118"/>
    </source>
</evidence>
<protein>
    <submittedName>
        <fullName evidence="2">D-alanyl-D-alanine carboxypeptidase family protein</fullName>
    </submittedName>
</protein>
<reference evidence="2 3" key="1">
    <citation type="submission" date="2019-01" db="EMBL/GenBank/DDBJ databases">
        <title>Genome sequencing of strain FW10M-9.</title>
        <authorList>
            <person name="Heo J."/>
            <person name="Kim S.-J."/>
            <person name="Kim J.-S."/>
            <person name="Hong S.-B."/>
            <person name="Kwon S.-W."/>
        </authorList>
    </citation>
    <scope>NUCLEOTIDE SEQUENCE [LARGE SCALE GENOMIC DNA]</scope>
    <source>
        <strain evidence="2 3">FW10M-9</strain>
    </source>
</reference>
<dbReference type="PANTHER" id="PTHR34385">
    <property type="entry name" value="D-ALANYL-D-ALANINE CARBOXYPEPTIDASE"/>
    <property type="match status" value="1"/>
</dbReference>
<dbReference type="InterPro" id="IPR058193">
    <property type="entry name" value="VanY/YodJ_core_dom"/>
</dbReference>
<dbReference type="Proteomes" id="UP000292118">
    <property type="component" value="Chromosome"/>
</dbReference>
<dbReference type="CDD" id="cd14852">
    <property type="entry name" value="LD-carboxypeptidase"/>
    <property type="match status" value="1"/>
</dbReference>
<organism evidence="2 3">
    <name type="scientific">Xylanimonas protaetiae</name>
    <dbReference type="NCBI Taxonomy" id="2509457"/>
    <lineage>
        <taxon>Bacteria</taxon>
        <taxon>Bacillati</taxon>
        <taxon>Actinomycetota</taxon>
        <taxon>Actinomycetes</taxon>
        <taxon>Micrococcales</taxon>
        <taxon>Promicromonosporaceae</taxon>
        <taxon>Xylanimonas</taxon>
    </lineage>
</organism>
<dbReference type="PANTHER" id="PTHR34385:SF1">
    <property type="entry name" value="PEPTIDOGLYCAN L-ALANYL-D-GLUTAMATE ENDOPEPTIDASE CWLK"/>
    <property type="match status" value="1"/>
</dbReference>
<keyword evidence="2" id="KW-0645">Protease</keyword>
<keyword evidence="2" id="KW-0378">Hydrolase</keyword>
<keyword evidence="2" id="KW-0121">Carboxypeptidase</keyword>
<dbReference type="Gene3D" id="3.30.1380.10">
    <property type="match status" value="1"/>
</dbReference>
<dbReference type="Pfam" id="PF02557">
    <property type="entry name" value="VanY"/>
    <property type="match status" value="1"/>
</dbReference>
<dbReference type="SUPFAM" id="SSF55166">
    <property type="entry name" value="Hedgehog/DD-peptidase"/>
    <property type="match status" value="1"/>
</dbReference>
<dbReference type="InterPro" id="IPR052179">
    <property type="entry name" value="DD-CPase-like"/>
</dbReference>
<dbReference type="OrthoDB" id="9792074at2"/>
<dbReference type="InterPro" id="IPR009045">
    <property type="entry name" value="Zn_M74/Hedgehog-like"/>
</dbReference>
<dbReference type="AlphaFoldDB" id="A0A4P6F6K6"/>
<gene>
    <name evidence="2" type="ORF">ET471_14390</name>
</gene>
<dbReference type="KEGG" id="xya:ET471_14390"/>
<dbReference type="InterPro" id="IPR003709">
    <property type="entry name" value="VanY-like_core_dom"/>
</dbReference>
<evidence type="ECO:0000259" key="1">
    <source>
        <dbReference type="Pfam" id="PF02557"/>
    </source>
</evidence>
<sequence length="304" mass="31395">MSRVDLPRLRRPRVCRATGRRATGPVLAFALCSLIAAPSPAPSPVPEGPAGAAATAQAPTAATDLLATTGLRTTGAAQVAPAAMHPQPLDPGDGPLLRTLGTGAPADPQASAWRAAADDPASTLVVVDKRRPLDPEDFVPADLRGASGVLLRADASDAFLALAAAAEAAGVPVRAQSGYRSFVDQQVTYHRWQRELGDARADEQSARPGHSEHQTGLALDVLPRGGACQAFGCFGATPQAAWLAAHAAEYGFVVRYQDGQEPVTGYTAEPWHLRYVGVAAASALAASGARSIEEYLGLPAAPTY</sequence>
<dbReference type="GO" id="GO:0006508">
    <property type="term" value="P:proteolysis"/>
    <property type="evidence" value="ECO:0007669"/>
    <property type="project" value="InterPro"/>
</dbReference>
<feature type="domain" description="D-alanyl-D-alanine carboxypeptidase-like core" evidence="1">
    <location>
        <begin position="150"/>
        <end position="277"/>
    </location>
</feature>